<feature type="transmembrane region" description="Helical" evidence="1">
    <location>
        <begin position="182"/>
        <end position="203"/>
    </location>
</feature>
<evidence type="ECO:0000313" key="3">
    <source>
        <dbReference type="Proteomes" id="UP000749293"/>
    </source>
</evidence>
<dbReference type="InterPro" id="IPR008952">
    <property type="entry name" value="Tetraspanin_EC2_sf"/>
</dbReference>
<feature type="transmembrane region" description="Helical" evidence="1">
    <location>
        <begin position="58"/>
        <end position="77"/>
    </location>
</feature>
<protein>
    <submittedName>
        <fullName evidence="2">Tetraspanin</fullName>
    </submittedName>
</protein>
<dbReference type="GO" id="GO:0016020">
    <property type="term" value="C:membrane"/>
    <property type="evidence" value="ECO:0007669"/>
    <property type="project" value="InterPro"/>
</dbReference>
<dbReference type="SUPFAM" id="SSF48652">
    <property type="entry name" value="Tetraspanin"/>
    <property type="match status" value="1"/>
</dbReference>
<keyword evidence="1" id="KW-0472">Membrane</keyword>
<keyword evidence="1" id="KW-0812">Transmembrane</keyword>
<comment type="caution">
    <text evidence="2">The sequence shown here is derived from an EMBL/GenBank/DDBJ whole genome shotgun (WGS) entry which is preliminary data.</text>
</comment>
<evidence type="ECO:0000256" key="1">
    <source>
        <dbReference type="SAM" id="Phobius"/>
    </source>
</evidence>
<keyword evidence="3" id="KW-1185">Reference proteome</keyword>
<organism evidence="2 3">
    <name type="scientific">Geosmithia morbida</name>
    <dbReference type="NCBI Taxonomy" id="1094350"/>
    <lineage>
        <taxon>Eukaryota</taxon>
        <taxon>Fungi</taxon>
        <taxon>Dikarya</taxon>
        <taxon>Ascomycota</taxon>
        <taxon>Pezizomycotina</taxon>
        <taxon>Sordariomycetes</taxon>
        <taxon>Hypocreomycetidae</taxon>
        <taxon>Hypocreales</taxon>
        <taxon>Bionectriaceae</taxon>
        <taxon>Geosmithia</taxon>
    </lineage>
</organism>
<sequence>MANKLLIVVIVADILFLATGILELAFSVVTQQRGNRDPANGEDVIRDLVDQRLPLTPGIINGVFILASFVATLPGLLMPTTRGWLKAAGYMVTVCGLFSLILGVDLWLMTLKIGTNFGNVYVDLDSNQQELVQTSFQCCGYTNSTWPPFVTDDTCPSPAAAALLNGCKTSVASFATILFGDMFTALFGMVGIDLLFIIALACLSKERKEQIWYRNLDQKSAPW</sequence>
<name>A0A9P5D253_9HYPO</name>
<dbReference type="GeneID" id="55971532"/>
<evidence type="ECO:0000313" key="2">
    <source>
        <dbReference type="EMBL" id="KAF4124638.1"/>
    </source>
</evidence>
<feature type="transmembrane region" description="Helical" evidence="1">
    <location>
        <begin position="89"/>
        <end position="109"/>
    </location>
</feature>
<proteinExistence type="predicted"/>
<dbReference type="RefSeq" id="XP_035323290.1">
    <property type="nucleotide sequence ID" value="XM_035467278.1"/>
</dbReference>
<dbReference type="Proteomes" id="UP000749293">
    <property type="component" value="Unassembled WGS sequence"/>
</dbReference>
<keyword evidence="1" id="KW-1133">Transmembrane helix</keyword>
<accession>A0A9P5D253</accession>
<gene>
    <name evidence="2" type="ORF">GMORB2_5304</name>
</gene>
<dbReference type="EMBL" id="JAANYQ010000004">
    <property type="protein sequence ID" value="KAF4124638.1"/>
    <property type="molecule type" value="Genomic_DNA"/>
</dbReference>
<reference evidence="2" key="1">
    <citation type="submission" date="2020-03" db="EMBL/GenBank/DDBJ databases">
        <title>Site-based positive gene gene selection in Geosmithia morbida across the United States reveals a broad range of putative effectors and factors for local host and environmental adapation.</title>
        <authorList>
            <person name="Onufrak A."/>
            <person name="Murdoch R.W."/>
            <person name="Gazis R."/>
            <person name="Huff M."/>
            <person name="Staton M."/>
            <person name="Klingeman W."/>
            <person name="Hadziabdic D."/>
        </authorList>
    </citation>
    <scope>NUCLEOTIDE SEQUENCE</scope>
    <source>
        <strain evidence="2">1262</strain>
    </source>
</reference>
<dbReference type="AlphaFoldDB" id="A0A9P5D253"/>
<feature type="transmembrane region" description="Helical" evidence="1">
    <location>
        <begin position="5"/>
        <end position="29"/>
    </location>
</feature>
<dbReference type="OrthoDB" id="2279611at2759"/>